<dbReference type="SUPFAM" id="SSF140959">
    <property type="entry name" value="Indolic compounds 2,3-dioxygenase-like"/>
    <property type="match status" value="1"/>
</dbReference>
<dbReference type="AlphaFoldDB" id="A0AA92X0T6"/>
<accession>A0AA92X0T6</accession>
<sequence length="129" mass="14554">MQNDNIGHGLKSLGRDHITMKYLTHTWAELTIPSPLDFLSIHNVPGSASGMTSYQFREIELFIGNKDNNNLANYRSNLVAFLALQTHLKELFYIMRSSTCWLAILPSSIRYSLCNNDDEAKMVADLSTA</sequence>
<evidence type="ECO:0000313" key="1">
    <source>
        <dbReference type="EMBL" id="RJF53281.1"/>
    </source>
</evidence>
<proteinExistence type="predicted"/>
<evidence type="ECO:0000313" key="2">
    <source>
        <dbReference type="Proteomes" id="UP000284338"/>
    </source>
</evidence>
<dbReference type="GO" id="GO:0019441">
    <property type="term" value="P:L-tryptophan catabolic process to kynurenine"/>
    <property type="evidence" value="ECO:0007669"/>
    <property type="project" value="InterPro"/>
</dbReference>
<dbReference type="Proteomes" id="UP000284338">
    <property type="component" value="Unassembled WGS sequence"/>
</dbReference>
<dbReference type="GO" id="GO:0020037">
    <property type="term" value="F:heme binding"/>
    <property type="evidence" value="ECO:0007669"/>
    <property type="project" value="InterPro"/>
</dbReference>
<organism evidence="1 2">
    <name type="scientific">Serratia inhibens</name>
    <dbReference type="NCBI Taxonomy" id="2338073"/>
    <lineage>
        <taxon>Bacteria</taxon>
        <taxon>Pseudomonadati</taxon>
        <taxon>Pseudomonadota</taxon>
        <taxon>Gammaproteobacteria</taxon>
        <taxon>Enterobacterales</taxon>
        <taxon>Yersiniaceae</taxon>
        <taxon>Serratia</taxon>
    </lineage>
</organism>
<name>A0AA92X0T6_9GAMM</name>
<dbReference type="Gene3D" id="1.20.58.480">
    <property type="match status" value="1"/>
</dbReference>
<reference evidence="1 2" key="1">
    <citation type="submission" date="2018-09" db="EMBL/GenBank/DDBJ databases">
        <title>Draft genome of a novel serratia sp. strain with antifungal activity.</title>
        <authorList>
            <person name="Dichmann S.I."/>
            <person name="Park B.P."/>
            <person name="Pathiraja D."/>
            <person name="Choi I.-G."/>
            <person name="Stougaard P."/>
            <person name="Hennessy R.C."/>
        </authorList>
    </citation>
    <scope>NUCLEOTIDE SEQUENCE [LARGE SCALE GENOMIC DNA]</scope>
    <source>
        <strain evidence="1 2">S40</strain>
    </source>
</reference>
<keyword evidence="2" id="KW-1185">Reference proteome</keyword>
<dbReference type="GO" id="GO:0046872">
    <property type="term" value="F:metal ion binding"/>
    <property type="evidence" value="ECO:0007669"/>
    <property type="project" value="InterPro"/>
</dbReference>
<gene>
    <name evidence="1" type="ORF">D4100_22625</name>
</gene>
<comment type="caution">
    <text evidence="1">The sequence shown here is derived from an EMBL/GenBank/DDBJ whole genome shotgun (WGS) entry which is preliminary data.</text>
</comment>
<dbReference type="EMBL" id="QYYG01000010">
    <property type="protein sequence ID" value="RJF53281.1"/>
    <property type="molecule type" value="Genomic_DNA"/>
</dbReference>
<dbReference type="InterPro" id="IPR037217">
    <property type="entry name" value="Trp/Indoleamine_2_3_dOase-like"/>
</dbReference>
<protein>
    <submittedName>
        <fullName evidence="1">Uncharacterized protein</fullName>
    </submittedName>
</protein>